<dbReference type="EMBL" id="CM032185">
    <property type="protein sequence ID" value="KAG7092727.1"/>
    <property type="molecule type" value="Genomic_DNA"/>
</dbReference>
<comment type="caution">
    <text evidence="1">The sequence shown here is derived from an EMBL/GenBank/DDBJ whole genome shotgun (WGS) entry which is preliminary data.</text>
</comment>
<dbReference type="InterPro" id="IPR046366">
    <property type="entry name" value="MPAB"/>
</dbReference>
<evidence type="ECO:0000313" key="1">
    <source>
        <dbReference type="EMBL" id="KAG7092727.1"/>
    </source>
</evidence>
<reference evidence="1" key="1">
    <citation type="journal article" date="2021" name="Genome Biol. Evol.">
        <title>The assembled and annotated genome of the fairy-ring fungus Marasmius oreades.</title>
        <authorList>
            <person name="Hiltunen M."/>
            <person name="Ament-Velasquez S.L."/>
            <person name="Johannesson H."/>
        </authorList>
    </citation>
    <scope>NUCLEOTIDE SEQUENCE</scope>
    <source>
        <strain evidence="1">03SP1</strain>
    </source>
</reference>
<dbReference type="AlphaFoldDB" id="A0A9P7RZU1"/>
<dbReference type="GeneID" id="66078132"/>
<keyword evidence="2" id="KW-1185">Reference proteome</keyword>
<protein>
    <submittedName>
        <fullName evidence="1">Uncharacterized protein</fullName>
    </submittedName>
</protein>
<dbReference type="RefSeq" id="XP_043009197.1">
    <property type="nucleotide sequence ID" value="XM_043153912.1"/>
</dbReference>
<organism evidence="1 2">
    <name type="scientific">Marasmius oreades</name>
    <name type="common">fairy-ring Marasmius</name>
    <dbReference type="NCBI Taxonomy" id="181124"/>
    <lineage>
        <taxon>Eukaryota</taxon>
        <taxon>Fungi</taxon>
        <taxon>Dikarya</taxon>
        <taxon>Basidiomycota</taxon>
        <taxon>Agaricomycotina</taxon>
        <taxon>Agaricomycetes</taxon>
        <taxon>Agaricomycetidae</taxon>
        <taxon>Agaricales</taxon>
        <taxon>Marasmiineae</taxon>
        <taxon>Marasmiaceae</taxon>
        <taxon>Marasmius</taxon>
    </lineage>
</organism>
<sequence length="252" mass="29687">MFEPVRWAAKYGWRSFSPLEVHVSFLFWVEIGKRMGIKDIPNSVEEFQHWEKDYEDNYMVPARTNVETGMWTVDGFFLVPEAFGIKNLFRKGFFTITEDRIRVAMMQPEQPKWIFTLFDSALRFMACYARYLRLPATSAYYSQVQAKLPQFTDGDEPVMTPCFFMSKPWYKPKSSYLWDWLMVKIGIHDSMPGSALRSEGYRLDTIGPSKYERDGQEEIFQMAEKMLGCPIEGAWRTPLEELDRLNSKKIKH</sequence>
<dbReference type="KEGG" id="more:E1B28_009056"/>
<dbReference type="PANTHER" id="PTHR36124">
    <property type="match status" value="1"/>
</dbReference>
<dbReference type="OrthoDB" id="545169at2759"/>
<dbReference type="PANTHER" id="PTHR36124:SF1">
    <property type="entry name" value="ER-BOUND OXYGENASE MPAB_MPAB'_RUBBER OXYGENASE CATALYTIC DOMAIN-CONTAINING PROTEIN"/>
    <property type="match status" value="1"/>
</dbReference>
<evidence type="ECO:0000313" key="2">
    <source>
        <dbReference type="Proteomes" id="UP001049176"/>
    </source>
</evidence>
<accession>A0A9P7RZU1</accession>
<name>A0A9P7RZU1_9AGAR</name>
<gene>
    <name evidence="1" type="ORF">E1B28_009056</name>
</gene>
<dbReference type="Proteomes" id="UP001049176">
    <property type="component" value="Chromosome 5"/>
</dbReference>
<proteinExistence type="predicted"/>
<dbReference type="GO" id="GO:0016491">
    <property type="term" value="F:oxidoreductase activity"/>
    <property type="evidence" value="ECO:0007669"/>
    <property type="project" value="InterPro"/>
</dbReference>